<evidence type="ECO:0000256" key="1">
    <source>
        <dbReference type="SAM" id="Phobius"/>
    </source>
</evidence>
<name>A0A7L5AGF9_9MICO</name>
<protein>
    <recommendedName>
        <fullName evidence="4">ABC3 transporter permease protein domain-containing protein</fullName>
    </recommendedName>
</protein>
<feature type="transmembrane region" description="Helical" evidence="1">
    <location>
        <begin position="42"/>
        <end position="64"/>
    </location>
</feature>
<keyword evidence="1" id="KW-1133">Transmembrane helix</keyword>
<evidence type="ECO:0008006" key="4">
    <source>
        <dbReference type="Google" id="ProtNLM"/>
    </source>
</evidence>
<dbReference type="EMBL" id="CP017146">
    <property type="protein sequence ID" value="QHO69610.1"/>
    <property type="molecule type" value="Genomic_DNA"/>
</dbReference>
<dbReference type="KEGG" id="mant:BHD05_08120"/>
<reference evidence="2 3" key="1">
    <citation type="submission" date="2016-09" db="EMBL/GenBank/DDBJ databases">
        <title>Complete genome sequence of microbes from the polar regions.</title>
        <authorList>
            <person name="Liao L."/>
            <person name="Chen B."/>
        </authorList>
    </citation>
    <scope>NUCLEOTIDE SEQUENCE [LARGE SCALE GENOMIC DNA]</scope>
    <source>
        <strain evidence="2 3">ZS314</strain>
    </source>
</reference>
<gene>
    <name evidence="2" type="ORF">BHD05_08120</name>
</gene>
<feature type="transmembrane region" description="Helical" evidence="1">
    <location>
        <begin position="76"/>
        <end position="95"/>
    </location>
</feature>
<dbReference type="Proteomes" id="UP000464507">
    <property type="component" value="Chromosome"/>
</dbReference>
<keyword evidence="1" id="KW-0812">Transmembrane</keyword>
<keyword evidence="3" id="KW-1185">Reference proteome</keyword>
<keyword evidence="1" id="KW-0472">Membrane</keyword>
<evidence type="ECO:0000313" key="3">
    <source>
        <dbReference type="Proteomes" id="UP000464507"/>
    </source>
</evidence>
<dbReference type="AlphaFoldDB" id="A0A7L5AGF9"/>
<organism evidence="2 3">
    <name type="scientific">Marisediminicola antarctica</name>
    <dbReference type="NCBI Taxonomy" id="674079"/>
    <lineage>
        <taxon>Bacteria</taxon>
        <taxon>Bacillati</taxon>
        <taxon>Actinomycetota</taxon>
        <taxon>Actinomycetes</taxon>
        <taxon>Micrococcales</taxon>
        <taxon>Microbacteriaceae</taxon>
        <taxon>Marisediminicola</taxon>
    </lineage>
</organism>
<sequence>MGGALVIVILMTWWSRRADYANYRAFGLTAPQMILLLTTETALTFWLPIVVGSSLACLALAPWISPVTARLLAGDYGTLLLTVSLTPMLGALLLGRRSAFEVAKGG</sequence>
<accession>A0A7L5AGF9</accession>
<proteinExistence type="predicted"/>
<evidence type="ECO:0000313" key="2">
    <source>
        <dbReference type="EMBL" id="QHO69610.1"/>
    </source>
</evidence>